<accession>A0A7H8NCG2</accession>
<organism evidence="2 3">
    <name type="scientific">Streptomyces buecherae</name>
    <dbReference type="NCBI Taxonomy" id="2763006"/>
    <lineage>
        <taxon>Bacteria</taxon>
        <taxon>Bacillati</taxon>
        <taxon>Actinomycetota</taxon>
        <taxon>Actinomycetes</taxon>
        <taxon>Kitasatosporales</taxon>
        <taxon>Streptomycetaceae</taxon>
        <taxon>Streptomyces</taxon>
    </lineage>
</organism>
<evidence type="ECO:0000313" key="3">
    <source>
        <dbReference type="Proteomes" id="UP000509303"/>
    </source>
</evidence>
<reference evidence="2 3" key="1">
    <citation type="submission" date="2020-06" db="EMBL/GenBank/DDBJ databases">
        <title>Genome mining for natural products.</title>
        <authorList>
            <person name="Zhang B."/>
            <person name="Shi J."/>
            <person name="Ge H."/>
        </authorList>
    </citation>
    <scope>NUCLEOTIDE SEQUENCE [LARGE SCALE GENOMIC DNA]</scope>
    <source>
        <strain evidence="2 3">NA00687</strain>
    </source>
</reference>
<keyword evidence="3" id="KW-1185">Reference proteome</keyword>
<dbReference type="Gene3D" id="1.10.1200.10">
    <property type="entry name" value="ACP-like"/>
    <property type="match status" value="1"/>
</dbReference>
<feature type="domain" description="Carrier" evidence="1">
    <location>
        <begin position="26"/>
        <end position="68"/>
    </location>
</feature>
<dbReference type="EMBL" id="CP054929">
    <property type="protein sequence ID" value="QKW52125.1"/>
    <property type="molecule type" value="Genomic_DNA"/>
</dbReference>
<sequence length="100" mass="10350">MSDHLTPGHRLLLEFVDLPQLIEGVPGDADLINAGLNSGDLIRLALALEERTGTPLDDDELGALHTLDGINQVLVSREAAELTDAAATAPAAATASGEAR</sequence>
<gene>
    <name evidence="2" type="ORF">HUT08_24230</name>
</gene>
<evidence type="ECO:0000259" key="1">
    <source>
        <dbReference type="Pfam" id="PF00550"/>
    </source>
</evidence>
<dbReference type="Proteomes" id="UP000509303">
    <property type="component" value="Chromosome"/>
</dbReference>
<dbReference type="InterPro" id="IPR036736">
    <property type="entry name" value="ACP-like_sf"/>
</dbReference>
<protein>
    <recommendedName>
        <fullName evidence="1">Carrier domain-containing protein</fullName>
    </recommendedName>
</protein>
<dbReference type="RefSeq" id="WP_176163831.1">
    <property type="nucleotide sequence ID" value="NZ_CP054929.1"/>
</dbReference>
<name>A0A7H8NCG2_9ACTN</name>
<proteinExistence type="predicted"/>
<dbReference type="AlphaFoldDB" id="A0A7H8NCG2"/>
<dbReference type="SUPFAM" id="SSF47336">
    <property type="entry name" value="ACP-like"/>
    <property type="match status" value="1"/>
</dbReference>
<dbReference type="Pfam" id="PF00550">
    <property type="entry name" value="PP-binding"/>
    <property type="match status" value="1"/>
</dbReference>
<evidence type="ECO:0000313" key="2">
    <source>
        <dbReference type="EMBL" id="QKW52125.1"/>
    </source>
</evidence>
<dbReference type="InterPro" id="IPR009081">
    <property type="entry name" value="PP-bd_ACP"/>
</dbReference>